<keyword evidence="2" id="KW-1185">Reference proteome</keyword>
<dbReference type="OrthoDB" id="880927at2"/>
<dbReference type="EMBL" id="MQWD01000001">
    <property type="protein sequence ID" value="PAP76385.1"/>
    <property type="molecule type" value="Genomic_DNA"/>
</dbReference>
<organism evidence="1 2">
    <name type="scientific">Rubrivirga marina</name>
    <dbReference type="NCBI Taxonomy" id="1196024"/>
    <lineage>
        <taxon>Bacteria</taxon>
        <taxon>Pseudomonadati</taxon>
        <taxon>Rhodothermota</taxon>
        <taxon>Rhodothermia</taxon>
        <taxon>Rhodothermales</taxon>
        <taxon>Rubricoccaceae</taxon>
        <taxon>Rubrivirga</taxon>
    </lineage>
</organism>
<dbReference type="Gene3D" id="2.60.40.10">
    <property type="entry name" value="Immunoglobulins"/>
    <property type="match status" value="1"/>
</dbReference>
<evidence type="ECO:0000313" key="1">
    <source>
        <dbReference type="EMBL" id="PAP76385.1"/>
    </source>
</evidence>
<protein>
    <submittedName>
        <fullName evidence="1">Uncharacterized protein</fullName>
    </submittedName>
</protein>
<comment type="caution">
    <text evidence="1">The sequence shown here is derived from an EMBL/GenBank/DDBJ whole genome shotgun (WGS) entry which is preliminary data.</text>
</comment>
<reference evidence="1 2" key="1">
    <citation type="submission" date="2016-11" db="EMBL/GenBank/DDBJ databases">
        <title>Study of marine rhodopsin-containing bacteria.</title>
        <authorList>
            <person name="Yoshizawa S."/>
            <person name="Kumagai Y."/>
            <person name="Kogure K."/>
        </authorList>
    </citation>
    <scope>NUCLEOTIDE SEQUENCE [LARGE SCALE GENOMIC DNA]</scope>
    <source>
        <strain evidence="1 2">SAORIC-28</strain>
    </source>
</reference>
<dbReference type="Proteomes" id="UP000216339">
    <property type="component" value="Unassembled WGS sequence"/>
</dbReference>
<sequence>MARVKLNPIVDRVQGAFGDIVFRNYEGNTVISRRPEAPEGPPTPGQAAQRARFRDAAFYGRVVMADPPAREFYEAIAKQRKHPVFSVIVGDFLNAPTVTSIDDSAYTGTTGDPIVVQAHDDVEVTGITVTLTDDGGRVLETGPAATDEWRWRYDAQTDVPSGTTVTITAVAMDRPGNTGDLAVDKTIP</sequence>
<dbReference type="AlphaFoldDB" id="A0A271J098"/>
<proteinExistence type="predicted"/>
<dbReference type="RefSeq" id="WP_095510041.1">
    <property type="nucleotide sequence ID" value="NZ_MQWD01000001.1"/>
</dbReference>
<dbReference type="InterPro" id="IPR013783">
    <property type="entry name" value="Ig-like_fold"/>
</dbReference>
<name>A0A271J098_9BACT</name>
<accession>A0A271J098</accession>
<gene>
    <name evidence="1" type="ORF">BSZ37_07975</name>
</gene>
<evidence type="ECO:0000313" key="2">
    <source>
        <dbReference type="Proteomes" id="UP000216339"/>
    </source>
</evidence>